<dbReference type="InterPro" id="IPR008528">
    <property type="entry name" value="unc-13_homologue"/>
</dbReference>
<dbReference type="PROSITE" id="PS51259">
    <property type="entry name" value="MHD2"/>
    <property type="match status" value="1"/>
</dbReference>
<dbReference type="InterPro" id="IPR014772">
    <property type="entry name" value="Munc13_dom-2"/>
</dbReference>
<name>A0ABU6TG97_9FABA</name>
<feature type="region of interest" description="Disordered" evidence="1">
    <location>
        <begin position="766"/>
        <end position="785"/>
    </location>
</feature>
<feature type="domain" description="MHD2" evidence="3">
    <location>
        <begin position="879"/>
        <end position="990"/>
    </location>
</feature>
<accession>A0ABU6TG97</accession>
<evidence type="ECO:0008006" key="6">
    <source>
        <dbReference type="Google" id="ProtNLM"/>
    </source>
</evidence>
<feature type="region of interest" description="Disordered" evidence="1">
    <location>
        <begin position="153"/>
        <end position="172"/>
    </location>
</feature>
<dbReference type="InterPro" id="IPR014770">
    <property type="entry name" value="Munc13_1"/>
</dbReference>
<organism evidence="4 5">
    <name type="scientific">Stylosanthes scabra</name>
    <dbReference type="NCBI Taxonomy" id="79078"/>
    <lineage>
        <taxon>Eukaryota</taxon>
        <taxon>Viridiplantae</taxon>
        <taxon>Streptophyta</taxon>
        <taxon>Embryophyta</taxon>
        <taxon>Tracheophyta</taxon>
        <taxon>Spermatophyta</taxon>
        <taxon>Magnoliopsida</taxon>
        <taxon>eudicotyledons</taxon>
        <taxon>Gunneridae</taxon>
        <taxon>Pentapetalae</taxon>
        <taxon>rosids</taxon>
        <taxon>fabids</taxon>
        <taxon>Fabales</taxon>
        <taxon>Fabaceae</taxon>
        <taxon>Papilionoideae</taxon>
        <taxon>50 kb inversion clade</taxon>
        <taxon>dalbergioids sensu lato</taxon>
        <taxon>Dalbergieae</taxon>
        <taxon>Pterocarpus clade</taxon>
        <taxon>Stylosanthes</taxon>
    </lineage>
</organism>
<dbReference type="Proteomes" id="UP001341840">
    <property type="component" value="Unassembled WGS sequence"/>
</dbReference>
<sequence length="1053" mass="118677">MGQQTRHDSCPSSLPSTLSLNEIHYHHHHHHHHHHSHLGNGTTLSNLSQDLDVTKDLEATNLGPSQLELVERNIGLSLPFIKLEGLSQDDIRESAYEIFFTACRSSPGFGGRHILSIYANLQENEAKASHVVMSPTSKVKRALGLKTIKRSPSRRMVSAGMGTPSSPKNGCNSPMLHHHMLRPRRPMTSAEIMRQQMRVTEHNDYRLRKALTRTIAGQMGKRADTIILPLELLRHVKATEFSDSTEYHMWQRRQLKILELGLLQHPSVHVEKTNTFAMRLRDIIHKSESKPIDTGKNSDTLRTLSNSVVSLAWRGSNGAPADVSHWADGYPLNIHLYTSLLQAIFDIRDETLVLDEVDELLELMKKTWSILGVNKEIHNVCFTWVLFQQYIATGETESDLLCASHAMLGEVANDAKKEKDSLFFKLLTSVMSTMQSWAETRVLNYHDHFDRGTLNQIENLLPMVLSVSKILGEDRMKLEREKGEVVVTTFYGDQIESCIRSSMRNAFQKVLEAVNTQTAEMETKVDVSDALIRLAQETEALALKEKETYTPRLKKWLPTAGAIAALTLHECYGQILKQYLNEVNELNSETVKVLMRAGKLEKALVQMMVEGSLEGEEKTKTLVKEMVLYEVDTIIWNLLKKWIQESLHKGKEFLVKAKDTETWNPKSKAEPIAQSAAELVKLAKTIVDEFFQIPIGITEDIVQDLANGLENLFQDYIMFVSECGTKESYVPLIPSLTRCNQNSKFTEFLKKAGQCGCGGGGSLEKDHTSSVTNEGHNPRPSTSRGTQRLYIRLNTLFYLQTHINSLEKTLSLNPAVLPSTRYAYSKRSRKQNNNGYFETVVSTLPASCQSVAEVAACRLIFLDSNSVFYESLYVNDAANARIRPALRILKQNLTLMTTLLTEKAQSLAMKEVMKASFEAFLMALLAGGNTRAFSKSDYYIVKEDFDSLNRVFRLCGEGLIAENVVDMEVKIVEGIIALMGQSAEQLIDDFNIASSEISVVGVKNGHGYKLQIPPTTGKWDRSDPNTILRVLCHRNDRTANVFLKRTFQLPKRR</sequence>
<feature type="compositionally biased region" description="Polar residues" evidence="1">
    <location>
        <begin position="769"/>
        <end position="785"/>
    </location>
</feature>
<dbReference type="PANTHER" id="PTHR31280">
    <property type="entry name" value="PROTEIN UNC-13 HOMOLOG"/>
    <property type="match status" value="1"/>
</dbReference>
<dbReference type="PROSITE" id="PS51258">
    <property type="entry name" value="MHD1"/>
    <property type="match status" value="1"/>
</dbReference>
<feature type="domain" description="MHD1" evidence="2">
    <location>
        <begin position="591"/>
        <end position="733"/>
    </location>
</feature>
<evidence type="ECO:0000313" key="4">
    <source>
        <dbReference type="EMBL" id="MED6146963.1"/>
    </source>
</evidence>
<dbReference type="PANTHER" id="PTHR31280:SF1">
    <property type="entry name" value="OS03G0138600 PROTEIN"/>
    <property type="match status" value="1"/>
</dbReference>
<gene>
    <name evidence="4" type="ORF">PIB30_039648</name>
</gene>
<reference evidence="4 5" key="1">
    <citation type="journal article" date="2023" name="Plants (Basel)">
        <title>Bridging the Gap: Combining Genomics and Transcriptomics Approaches to Understand Stylosanthes scabra, an Orphan Legume from the Brazilian Caatinga.</title>
        <authorList>
            <person name="Ferreira-Neto J.R.C."/>
            <person name="da Silva M.D."/>
            <person name="Binneck E."/>
            <person name="de Melo N.F."/>
            <person name="da Silva R.H."/>
            <person name="de Melo A.L.T.M."/>
            <person name="Pandolfi V."/>
            <person name="Bustamante F.O."/>
            <person name="Brasileiro-Vidal A.C."/>
            <person name="Benko-Iseppon A.M."/>
        </authorList>
    </citation>
    <scope>NUCLEOTIDE SEQUENCE [LARGE SCALE GENOMIC DNA]</scope>
    <source>
        <tissue evidence="4">Leaves</tissue>
    </source>
</reference>
<evidence type="ECO:0000256" key="1">
    <source>
        <dbReference type="SAM" id="MobiDB-lite"/>
    </source>
</evidence>
<evidence type="ECO:0000313" key="5">
    <source>
        <dbReference type="Proteomes" id="UP001341840"/>
    </source>
</evidence>
<proteinExistence type="predicted"/>
<keyword evidence="5" id="KW-1185">Reference proteome</keyword>
<dbReference type="InterPro" id="IPR057984">
    <property type="entry name" value="PATROL1_C"/>
</dbReference>
<evidence type="ECO:0000259" key="2">
    <source>
        <dbReference type="PROSITE" id="PS51258"/>
    </source>
</evidence>
<evidence type="ECO:0000259" key="3">
    <source>
        <dbReference type="PROSITE" id="PS51259"/>
    </source>
</evidence>
<protein>
    <recommendedName>
        <fullName evidence="6">MHD1 domain-containing protein</fullName>
    </recommendedName>
</protein>
<dbReference type="Pfam" id="PF25761">
    <property type="entry name" value="TPR_PATROL1"/>
    <property type="match status" value="1"/>
</dbReference>
<dbReference type="EMBL" id="JASCZI010090831">
    <property type="protein sequence ID" value="MED6146963.1"/>
    <property type="molecule type" value="Genomic_DNA"/>
</dbReference>
<comment type="caution">
    <text evidence="4">The sequence shown here is derived from an EMBL/GenBank/DDBJ whole genome shotgun (WGS) entry which is preliminary data.</text>
</comment>
<feature type="compositionally biased region" description="Polar residues" evidence="1">
    <location>
        <begin position="163"/>
        <end position="172"/>
    </location>
</feature>